<dbReference type="GO" id="GO:0016787">
    <property type="term" value="F:hydrolase activity"/>
    <property type="evidence" value="ECO:0007669"/>
    <property type="project" value="UniProtKB-KW"/>
</dbReference>
<dbReference type="PANTHER" id="PTHR37017:SF11">
    <property type="entry name" value="ESTERASE_LIPASE_THIOESTERASE DOMAIN-CONTAINING PROTEIN"/>
    <property type="match status" value="1"/>
</dbReference>
<accession>A0A6P1BIU8</accession>
<comment type="caution">
    <text evidence="2">The sequence shown here is derived from an EMBL/GenBank/DDBJ whole genome shotgun (WGS) entry which is preliminary data.</text>
</comment>
<feature type="domain" description="AB hydrolase-1" evidence="1">
    <location>
        <begin position="13"/>
        <end position="242"/>
    </location>
</feature>
<reference evidence="2 3" key="1">
    <citation type="journal article" date="2020" name="Arch. Microbiol.">
        <title>Bradyrhizobium uaiense sp. nov., a new highly efficient cowpea symbiont.</title>
        <authorList>
            <person name="Cabral Michel D."/>
            <person name="Azarias Guimaraes A."/>
            <person name="Martins da Costa E."/>
            <person name="Soares de Carvalho T."/>
            <person name="Balsanelli E."/>
            <person name="Willems A."/>
            <person name="Maltempi de Souza E."/>
            <person name="de Souza Moreira F.M."/>
        </authorList>
    </citation>
    <scope>NUCLEOTIDE SEQUENCE [LARGE SCALE GENOMIC DNA]</scope>
    <source>
        <strain evidence="2 3">UFLA 03-164</strain>
    </source>
</reference>
<evidence type="ECO:0000259" key="1">
    <source>
        <dbReference type="Pfam" id="PF12697"/>
    </source>
</evidence>
<keyword evidence="3" id="KW-1185">Reference proteome</keyword>
<evidence type="ECO:0000313" key="3">
    <source>
        <dbReference type="Proteomes" id="UP000468531"/>
    </source>
</evidence>
<dbReference type="PANTHER" id="PTHR37017">
    <property type="entry name" value="AB HYDROLASE-1 DOMAIN-CONTAINING PROTEIN-RELATED"/>
    <property type="match status" value="1"/>
</dbReference>
<dbReference type="InterPro" id="IPR000073">
    <property type="entry name" value="AB_hydrolase_1"/>
</dbReference>
<protein>
    <submittedName>
        <fullName evidence="2">Alpha/beta hydrolase</fullName>
    </submittedName>
</protein>
<evidence type="ECO:0000313" key="2">
    <source>
        <dbReference type="EMBL" id="NEU98288.1"/>
    </source>
</evidence>
<dbReference type="InterPro" id="IPR029058">
    <property type="entry name" value="AB_hydrolase_fold"/>
</dbReference>
<dbReference type="Proteomes" id="UP000468531">
    <property type="component" value="Unassembled WGS sequence"/>
</dbReference>
<sequence length="250" mass="28252">MPSCRRKERKMRFVLVHGAWHYGELWNSVRSHLEQAGHEVHTPTAGGLGANDDKHVDLRGASAPIIEYIKSRDLRDYVLVGHSWGGYLISRIAIELPERVRRLVYFAAFVPAQGRALVDEIPPHLHDALRASAAERKDGSVVLPFPVWRDAFFNDGTTEHARQIYDVLRPQPFGAFTDKADMSGWDKVPPAFSYLAPNEDNDITQGEWGRHPRLSNRLGVFRLIGMEGSHEVLLTNPELTARKFIEAGRD</sequence>
<keyword evidence="2" id="KW-0378">Hydrolase</keyword>
<dbReference type="PRINTS" id="PR00111">
    <property type="entry name" value="ABHYDROLASE"/>
</dbReference>
<gene>
    <name evidence="2" type="ORF">FNJ47_21280</name>
</gene>
<dbReference type="AlphaFoldDB" id="A0A6P1BIU8"/>
<organism evidence="2 3">
    <name type="scientific">Bradyrhizobium uaiense</name>
    <dbReference type="NCBI Taxonomy" id="2594946"/>
    <lineage>
        <taxon>Bacteria</taxon>
        <taxon>Pseudomonadati</taxon>
        <taxon>Pseudomonadota</taxon>
        <taxon>Alphaproteobacteria</taxon>
        <taxon>Hyphomicrobiales</taxon>
        <taxon>Nitrobacteraceae</taxon>
        <taxon>Bradyrhizobium</taxon>
    </lineage>
</organism>
<dbReference type="Gene3D" id="3.40.50.1820">
    <property type="entry name" value="alpha/beta hydrolase"/>
    <property type="match status" value="1"/>
</dbReference>
<dbReference type="SUPFAM" id="SSF53474">
    <property type="entry name" value="alpha/beta-Hydrolases"/>
    <property type="match status" value="1"/>
</dbReference>
<dbReference type="Pfam" id="PF12697">
    <property type="entry name" value="Abhydrolase_6"/>
    <property type="match status" value="1"/>
</dbReference>
<dbReference type="EMBL" id="VKHP01000087">
    <property type="protein sequence ID" value="NEU98288.1"/>
    <property type="molecule type" value="Genomic_DNA"/>
</dbReference>
<dbReference type="InterPro" id="IPR052897">
    <property type="entry name" value="Sec-Metab_Biosynth_Hydrolase"/>
</dbReference>
<name>A0A6P1BIU8_9BRAD</name>
<proteinExistence type="predicted"/>